<proteinExistence type="predicted"/>
<feature type="region of interest" description="Disordered" evidence="1">
    <location>
        <begin position="56"/>
        <end position="85"/>
    </location>
</feature>
<gene>
    <name evidence="2" type="ORF">P7K49_029051</name>
</gene>
<evidence type="ECO:0000313" key="3">
    <source>
        <dbReference type="Proteomes" id="UP001266305"/>
    </source>
</evidence>
<dbReference type="Proteomes" id="UP001266305">
    <property type="component" value="Unassembled WGS sequence"/>
</dbReference>
<feature type="compositionally biased region" description="Low complexity" evidence="1">
    <location>
        <begin position="11"/>
        <end position="22"/>
    </location>
</feature>
<protein>
    <submittedName>
        <fullName evidence="2">Uncharacterized protein</fullName>
    </submittedName>
</protein>
<evidence type="ECO:0000313" key="2">
    <source>
        <dbReference type="EMBL" id="KAK2092523.1"/>
    </source>
</evidence>
<accession>A0ABQ9U633</accession>
<name>A0ABQ9U633_SAGOE</name>
<reference evidence="2 3" key="1">
    <citation type="submission" date="2023-05" db="EMBL/GenBank/DDBJ databases">
        <title>B98-5 Cell Line De Novo Hybrid Assembly: An Optical Mapping Approach.</title>
        <authorList>
            <person name="Kananen K."/>
            <person name="Auerbach J.A."/>
            <person name="Kautto E."/>
            <person name="Blachly J.S."/>
        </authorList>
    </citation>
    <scope>NUCLEOTIDE SEQUENCE [LARGE SCALE GENOMIC DNA]</scope>
    <source>
        <strain evidence="2">B95-8</strain>
        <tissue evidence="2">Cell line</tissue>
    </source>
</reference>
<dbReference type="EMBL" id="JASSZA010000015">
    <property type="protein sequence ID" value="KAK2092523.1"/>
    <property type="molecule type" value="Genomic_DNA"/>
</dbReference>
<feature type="non-terminal residue" evidence="2">
    <location>
        <position position="1"/>
    </location>
</feature>
<comment type="caution">
    <text evidence="2">The sequence shown here is derived from an EMBL/GenBank/DDBJ whole genome shotgun (WGS) entry which is preliminary data.</text>
</comment>
<sequence>HKGEQHRTKTPAAAAGFGAQGRPRPPGAPAAPTALRGRPGARLCLRRCRRPGMQEAGAIVRPELDTAHPEARRRERPSVARSSAGTLVSSRPDCLYRCGAFSFVY</sequence>
<feature type="compositionally biased region" description="Basic and acidic residues" evidence="1">
    <location>
        <begin position="62"/>
        <end position="78"/>
    </location>
</feature>
<keyword evidence="3" id="KW-1185">Reference proteome</keyword>
<feature type="region of interest" description="Disordered" evidence="1">
    <location>
        <begin position="1"/>
        <end position="36"/>
    </location>
</feature>
<evidence type="ECO:0000256" key="1">
    <source>
        <dbReference type="SAM" id="MobiDB-lite"/>
    </source>
</evidence>
<organism evidence="2 3">
    <name type="scientific">Saguinus oedipus</name>
    <name type="common">Cotton-top tamarin</name>
    <name type="synonym">Oedipomidas oedipus</name>
    <dbReference type="NCBI Taxonomy" id="9490"/>
    <lineage>
        <taxon>Eukaryota</taxon>
        <taxon>Metazoa</taxon>
        <taxon>Chordata</taxon>
        <taxon>Craniata</taxon>
        <taxon>Vertebrata</taxon>
        <taxon>Euteleostomi</taxon>
        <taxon>Mammalia</taxon>
        <taxon>Eutheria</taxon>
        <taxon>Euarchontoglires</taxon>
        <taxon>Primates</taxon>
        <taxon>Haplorrhini</taxon>
        <taxon>Platyrrhini</taxon>
        <taxon>Cebidae</taxon>
        <taxon>Callitrichinae</taxon>
        <taxon>Saguinus</taxon>
    </lineage>
</organism>